<name>A0ABS9W440_9PROT</name>
<proteinExistence type="predicted"/>
<organism evidence="2 3">
    <name type="scientific">Teichococcus vastitatis</name>
    <dbReference type="NCBI Taxonomy" id="2307076"/>
    <lineage>
        <taxon>Bacteria</taxon>
        <taxon>Pseudomonadati</taxon>
        <taxon>Pseudomonadota</taxon>
        <taxon>Alphaproteobacteria</taxon>
        <taxon>Acetobacterales</taxon>
        <taxon>Roseomonadaceae</taxon>
        <taxon>Roseomonas</taxon>
    </lineage>
</organism>
<evidence type="ECO:0000313" key="2">
    <source>
        <dbReference type="EMBL" id="MCI0754057.1"/>
    </source>
</evidence>
<accession>A0ABS9W440</accession>
<comment type="caution">
    <text evidence="2">The sequence shown here is derived from an EMBL/GenBank/DDBJ whole genome shotgun (WGS) entry which is preliminary data.</text>
</comment>
<protein>
    <submittedName>
        <fullName evidence="2">Uncharacterized protein</fullName>
    </submittedName>
</protein>
<reference evidence="2 3" key="1">
    <citation type="submission" date="2022-03" db="EMBL/GenBank/DDBJ databases">
        <title>Complete genome analysis of Roseomonas KG 17.1 : a prolific producer of plant growth promoters.</title>
        <authorList>
            <person name="Saadouli I."/>
            <person name="Najjari A."/>
            <person name="Mosbah A."/>
            <person name="Ouzari H.I."/>
        </authorList>
    </citation>
    <scope>NUCLEOTIDE SEQUENCE [LARGE SCALE GENOMIC DNA]</scope>
    <source>
        <strain evidence="2 3">KG17-1</strain>
    </source>
</reference>
<dbReference type="Proteomes" id="UP001201985">
    <property type="component" value="Unassembled WGS sequence"/>
</dbReference>
<feature type="region of interest" description="Disordered" evidence="1">
    <location>
        <begin position="1"/>
        <end position="84"/>
    </location>
</feature>
<gene>
    <name evidence="2" type="ORF">MON41_09840</name>
</gene>
<evidence type="ECO:0000313" key="3">
    <source>
        <dbReference type="Proteomes" id="UP001201985"/>
    </source>
</evidence>
<dbReference type="EMBL" id="JALBUU010000004">
    <property type="protein sequence ID" value="MCI0754057.1"/>
    <property type="molecule type" value="Genomic_DNA"/>
</dbReference>
<keyword evidence="3" id="KW-1185">Reference proteome</keyword>
<evidence type="ECO:0000256" key="1">
    <source>
        <dbReference type="SAM" id="MobiDB-lite"/>
    </source>
</evidence>
<dbReference type="RefSeq" id="WP_120005477.1">
    <property type="nucleotide sequence ID" value="NZ_JALBUU010000004.1"/>
</dbReference>
<sequence length="84" mass="8818">MTETSDQGTSGAGPHIQGGPNTPGPQTPAESPVAGRRDADPPQPATPEREDPEPEQVPPEANKDFPQNRYGTAAPQDPPPAKRE</sequence>